<sequence length="96" mass="10492">MQVGSGGSLRRSFAFRWGSAGGRGVEEGARRRRGRGRASHRAGRSAHVLLPRSVSVSEWSSVLTLVSTRRRPPAKTREECNAPPVRTACPLPLLSW</sequence>
<proteinExistence type="predicted"/>
<feature type="compositionally biased region" description="Basic residues" evidence="1">
    <location>
        <begin position="30"/>
        <end position="44"/>
    </location>
</feature>
<dbReference type="AlphaFoldDB" id="A0A1W0VVC6"/>
<name>A0A1W0VVC6_SORBI</name>
<dbReference type="Gramene" id="OQU86082">
    <property type="protein sequence ID" value="OQU86082"/>
    <property type="gene ID" value="SORBI_3003G010650"/>
</dbReference>
<evidence type="ECO:0000313" key="3">
    <source>
        <dbReference type="Proteomes" id="UP000000768"/>
    </source>
</evidence>
<organism evidence="2 3">
    <name type="scientific">Sorghum bicolor</name>
    <name type="common">Sorghum</name>
    <name type="synonym">Sorghum vulgare</name>
    <dbReference type="NCBI Taxonomy" id="4558"/>
    <lineage>
        <taxon>Eukaryota</taxon>
        <taxon>Viridiplantae</taxon>
        <taxon>Streptophyta</taxon>
        <taxon>Embryophyta</taxon>
        <taxon>Tracheophyta</taxon>
        <taxon>Spermatophyta</taxon>
        <taxon>Magnoliopsida</taxon>
        <taxon>Liliopsida</taxon>
        <taxon>Poales</taxon>
        <taxon>Poaceae</taxon>
        <taxon>PACMAD clade</taxon>
        <taxon>Panicoideae</taxon>
        <taxon>Andropogonodae</taxon>
        <taxon>Andropogoneae</taxon>
        <taxon>Sorghinae</taxon>
        <taxon>Sorghum</taxon>
    </lineage>
</organism>
<gene>
    <name evidence="2" type="ORF">SORBI_3003G010650</name>
</gene>
<protein>
    <submittedName>
        <fullName evidence="2">Uncharacterized protein</fullName>
    </submittedName>
</protein>
<feature type="region of interest" description="Disordered" evidence="1">
    <location>
        <begin position="19"/>
        <end position="44"/>
    </location>
</feature>
<evidence type="ECO:0000256" key="1">
    <source>
        <dbReference type="SAM" id="MobiDB-lite"/>
    </source>
</evidence>
<dbReference type="Proteomes" id="UP000000768">
    <property type="component" value="Chromosome 3"/>
</dbReference>
<accession>A0A1W0VVC6</accession>
<keyword evidence="3" id="KW-1185">Reference proteome</keyword>
<dbReference type="InParanoid" id="A0A1W0VVC6"/>
<reference evidence="3" key="2">
    <citation type="journal article" date="2018" name="Plant J.">
        <title>The Sorghum bicolor reference genome: improved assembly, gene annotations, a transcriptome atlas, and signatures of genome organization.</title>
        <authorList>
            <person name="McCormick R.F."/>
            <person name="Truong S.K."/>
            <person name="Sreedasyam A."/>
            <person name="Jenkins J."/>
            <person name="Shu S."/>
            <person name="Sims D."/>
            <person name="Kennedy M."/>
            <person name="Amirebrahimi M."/>
            <person name="Weers B.D."/>
            <person name="McKinley B."/>
            <person name="Mattison A."/>
            <person name="Morishige D.T."/>
            <person name="Grimwood J."/>
            <person name="Schmutz J."/>
            <person name="Mullet J.E."/>
        </authorList>
    </citation>
    <scope>NUCLEOTIDE SEQUENCE [LARGE SCALE GENOMIC DNA]</scope>
    <source>
        <strain evidence="3">cv. BTx623</strain>
    </source>
</reference>
<dbReference type="EMBL" id="CM000762">
    <property type="protein sequence ID" value="OQU86082.1"/>
    <property type="molecule type" value="Genomic_DNA"/>
</dbReference>
<reference evidence="2 3" key="1">
    <citation type="journal article" date="2009" name="Nature">
        <title>The Sorghum bicolor genome and the diversification of grasses.</title>
        <authorList>
            <person name="Paterson A.H."/>
            <person name="Bowers J.E."/>
            <person name="Bruggmann R."/>
            <person name="Dubchak I."/>
            <person name="Grimwood J."/>
            <person name="Gundlach H."/>
            <person name="Haberer G."/>
            <person name="Hellsten U."/>
            <person name="Mitros T."/>
            <person name="Poliakov A."/>
            <person name="Schmutz J."/>
            <person name="Spannagl M."/>
            <person name="Tang H."/>
            <person name="Wang X."/>
            <person name="Wicker T."/>
            <person name="Bharti A.K."/>
            <person name="Chapman J."/>
            <person name="Feltus F.A."/>
            <person name="Gowik U."/>
            <person name="Grigoriev I.V."/>
            <person name="Lyons E."/>
            <person name="Maher C.A."/>
            <person name="Martis M."/>
            <person name="Narechania A."/>
            <person name="Otillar R.P."/>
            <person name="Penning B.W."/>
            <person name="Salamov A.A."/>
            <person name="Wang Y."/>
            <person name="Zhang L."/>
            <person name="Carpita N.C."/>
            <person name="Freeling M."/>
            <person name="Gingle A.R."/>
            <person name="Hash C.T."/>
            <person name="Keller B."/>
            <person name="Klein P."/>
            <person name="Kresovich S."/>
            <person name="McCann M.C."/>
            <person name="Ming R."/>
            <person name="Peterson D.G."/>
            <person name="Mehboob-ur-Rahman"/>
            <person name="Ware D."/>
            <person name="Westhoff P."/>
            <person name="Mayer K.F."/>
            <person name="Messing J."/>
            <person name="Rokhsar D.S."/>
        </authorList>
    </citation>
    <scope>NUCLEOTIDE SEQUENCE [LARGE SCALE GENOMIC DNA]</scope>
    <source>
        <strain evidence="3">cv. BTx623</strain>
    </source>
</reference>
<evidence type="ECO:0000313" key="2">
    <source>
        <dbReference type="EMBL" id="OQU86082.1"/>
    </source>
</evidence>